<keyword evidence="4" id="KW-0597">Phosphoprotein</keyword>
<dbReference type="Pfam" id="PF07034">
    <property type="entry name" value="ORC3_N"/>
    <property type="match status" value="1"/>
</dbReference>
<dbReference type="CDD" id="cd20704">
    <property type="entry name" value="Orc3"/>
    <property type="match status" value="1"/>
</dbReference>
<feature type="domain" description="Origin recognition complex subunit 3 N-terminal" evidence="10">
    <location>
        <begin position="4"/>
        <end position="343"/>
    </location>
</feature>
<evidence type="ECO:0000256" key="7">
    <source>
        <dbReference type="ARBA" id="ARBA00023242"/>
    </source>
</evidence>
<dbReference type="PANTHER" id="PTHR12748">
    <property type="entry name" value="ORIGIN RECOGNITION COMPLEX SUBUNIT 3"/>
    <property type="match status" value="1"/>
</dbReference>
<evidence type="ECO:0000256" key="4">
    <source>
        <dbReference type="ARBA" id="ARBA00022553"/>
    </source>
</evidence>
<comment type="subunit">
    <text evidence="8">Component of ORC, a complex composed of at least 6 subunits: ORC1, ORC2, ORC3, ORC4, ORC5 and ORC6. ORC is regulated in a cell-cycle dependent manner. It is sequentially assembled at the exit from anaphase of mitosis and disassembled as cells enter S phase.</text>
</comment>
<dbReference type="InterPro" id="IPR040855">
    <property type="entry name" value="ORC_WH_C"/>
</dbReference>
<evidence type="ECO:0000256" key="9">
    <source>
        <dbReference type="ARBA" id="ARBA00045241"/>
    </source>
</evidence>
<evidence type="ECO:0000259" key="11">
    <source>
        <dbReference type="Pfam" id="PF18137"/>
    </source>
</evidence>
<organism evidence="13 14">
    <name type="scientific">Lingula anatina</name>
    <name type="common">Brachiopod</name>
    <name type="synonym">Lingula unguis</name>
    <dbReference type="NCBI Taxonomy" id="7574"/>
    <lineage>
        <taxon>Eukaryota</taxon>
        <taxon>Metazoa</taxon>
        <taxon>Spiralia</taxon>
        <taxon>Lophotrochozoa</taxon>
        <taxon>Brachiopoda</taxon>
        <taxon>Linguliformea</taxon>
        <taxon>Lingulata</taxon>
        <taxon>Lingulida</taxon>
        <taxon>Linguloidea</taxon>
        <taxon>Lingulidae</taxon>
        <taxon>Lingula</taxon>
    </lineage>
</organism>
<sequence>MTTTGSVSKACFVFKSKKKKVLDPGRYFADGLKTNTVQVRFDICQTLWEDISTDVQILQSDLNTKIFDDLLSFSKSAHSNFKLCKEGDGTSRPIQEVPTAALITGVNMPDHDLMFSNLVSLLQERVTPYVALLRSKDCGTMKNIMAKMMGLILGTKDLFEDDAEEQLNVKRVPPTLSVLASWYASKTTQCPSPSKKKRMSGGEARNSGVLFPPIVIVMEDLEGFPAHVVQDFVIACSNHLAELPIVLVLGIATAVTAVHRILPSTVSALLCIEKFQAPPSTEYLTQVISKVVMTARHHFKLGPKVFRLLLDIFLYHDFSVLNYIRGLQFALMDHFYVNPLSALCCSKEKAEANLHAMSAKELEEIRKAASFRLFVEGQPAKAQKQLLLDDKYLKSAVTELLADLYDYHAAYFPVLSCLFCFVRNLPKHPFGKQIRELYGTNLGASVFDSEVYKDSFALLRTLSRDELLSILGKCIERLSETDVPTKLDSVTAKLKEFVQKFKDIEDLPQATVEADAESNPDSLPKRMDMHTLRKTLLEKKKKKQSAYTILRHDVINYVDELCRQYLKAPKLYPLHEIFYYDNLGEIRKHINGSPRIAVQTALSNPHHYLQNESLHCEAGAISPSLPDICIVYKLHLECGRLINLYDWLQIVG</sequence>
<dbReference type="GO" id="GO:0005656">
    <property type="term" value="C:nuclear pre-replicative complex"/>
    <property type="evidence" value="ECO:0007669"/>
    <property type="project" value="TreeGrafter"/>
</dbReference>
<evidence type="ECO:0000256" key="8">
    <source>
        <dbReference type="ARBA" id="ARBA00026084"/>
    </source>
</evidence>
<evidence type="ECO:0000259" key="12">
    <source>
        <dbReference type="Pfam" id="PF19675"/>
    </source>
</evidence>
<keyword evidence="13" id="KW-1185">Reference proteome</keyword>
<evidence type="ECO:0000313" key="14">
    <source>
        <dbReference type="RefSeq" id="XP_023931623.1"/>
    </source>
</evidence>
<dbReference type="KEGG" id="lak:106155498"/>
<dbReference type="Pfam" id="PF18137">
    <property type="entry name" value="WHD_ORC"/>
    <property type="match status" value="1"/>
</dbReference>
<gene>
    <name evidence="14" type="primary">LOC106155498</name>
</gene>
<dbReference type="GO" id="GO:0031261">
    <property type="term" value="C:DNA replication preinitiation complex"/>
    <property type="evidence" value="ECO:0007669"/>
    <property type="project" value="TreeGrafter"/>
</dbReference>
<dbReference type="Pfam" id="PF19675">
    <property type="entry name" value="ORC3_ins"/>
    <property type="match status" value="1"/>
</dbReference>
<evidence type="ECO:0000256" key="2">
    <source>
        <dbReference type="ARBA" id="ARBA00010977"/>
    </source>
</evidence>
<evidence type="ECO:0000259" key="10">
    <source>
        <dbReference type="Pfam" id="PF07034"/>
    </source>
</evidence>
<dbReference type="InParanoid" id="A0A2R2MN11"/>
<reference evidence="14" key="1">
    <citation type="submission" date="2025-08" db="UniProtKB">
        <authorList>
            <consortium name="RefSeq"/>
        </authorList>
    </citation>
    <scope>IDENTIFICATION</scope>
    <source>
        <tissue evidence="14">Gonads</tissue>
    </source>
</reference>
<comment type="subcellular location">
    <subcellularLocation>
        <location evidence="1">Nucleus</location>
    </subcellularLocation>
</comment>
<dbReference type="InterPro" id="IPR020795">
    <property type="entry name" value="ORC3"/>
</dbReference>
<comment type="function">
    <text evidence="9">Component of the origin recognition complex (ORC) that binds origins of replication. DNA-binding is ATP-dependent. The specific DNA sequences that define origins of replication have not been identified yet. ORC is required to assemble the pre-replication complex necessary to initiate DNA replication. Binds histone H3 and H4 trimethylation marks H3K9me3, H3K27me3 and H4K20me3.</text>
</comment>
<dbReference type="InterPro" id="IPR045667">
    <property type="entry name" value="ORC3_N"/>
</dbReference>
<dbReference type="InterPro" id="IPR045663">
    <property type="entry name" value="ORC3_ins"/>
</dbReference>
<evidence type="ECO:0000313" key="13">
    <source>
        <dbReference type="Proteomes" id="UP000085678"/>
    </source>
</evidence>
<dbReference type="Proteomes" id="UP000085678">
    <property type="component" value="Unplaced"/>
</dbReference>
<evidence type="ECO:0000256" key="6">
    <source>
        <dbReference type="ARBA" id="ARBA00023125"/>
    </source>
</evidence>
<keyword evidence="7" id="KW-0539">Nucleus</keyword>
<dbReference type="PANTHER" id="PTHR12748:SF0">
    <property type="entry name" value="ORIGIN RECOGNITION COMPLEX SUBUNIT 3"/>
    <property type="match status" value="1"/>
</dbReference>
<keyword evidence="5" id="KW-0235">DNA replication</keyword>
<dbReference type="RefSeq" id="XP_023931623.1">
    <property type="nucleotide sequence ID" value="XM_024075855.1"/>
</dbReference>
<dbReference type="GO" id="GO:0003688">
    <property type="term" value="F:DNA replication origin binding"/>
    <property type="evidence" value="ECO:0007669"/>
    <property type="project" value="TreeGrafter"/>
</dbReference>
<dbReference type="GO" id="GO:0005664">
    <property type="term" value="C:nuclear origin of replication recognition complex"/>
    <property type="evidence" value="ECO:0007669"/>
    <property type="project" value="InterPro"/>
</dbReference>
<name>A0A2R2MN11_LINAN</name>
<proteinExistence type="inferred from homology"/>
<dbReference type="FunCoup" id="A0A2R2MN11">
    <property type="interactions" value="2482"/>
</dbReference>
<dbReference type="GeneID" id="106155498"/>
<accession>A0A2R2MN11</accession>
<keyword evidence="6" id="KW-0238">DNA-binding</keyword>
<feature type="domain" description="Origin recognition complex subunit 3 insertion" evidence="12">
    <location>
        <begin position="355"/>
        <end position="582"/>
    </location>
</feature>
<evidence type="ECO:0000256" key="1">
    <source>
        <dbReference type="ARBA" id="ARBA00004123"/>
    </source>
</evidence>
<feature type="domain" description="Origin recognition complex subunit 3 winged helix C-terminal" evidence="11">
    <location>
        <begin position="595"/>
        <end position="649"/>
    </location>
</feature>
<dbReference type="AlphaFoldDB" id="A0A2R2MN11"/>
<dbReference type="GO" id="GO:0006270">
    <property type="term" value="P:DNA replication initiation"/>
    <property type="evidence" value="ECO:0007669"/>
    <property type="project" value="TreeGrafter"/>
</dbReference>
<evidence type="ECO:0000256" key="5">
    <source>
        <dbReference type="ARBA" id="ARBA00022705"/>
    </source>
</evidence>
<dbReference type="OrthoDB" id="10265211at2759"/>
<dbReference type="STRING" id="7574.A0A2R2MN11"/>
<comment type="similarity">
    <text evidence="2">Belongs to the ORC3 family.</text>
</comment>
<protein>
    <recommendedName>
        <fullName evidence="3">Origin recognition complex subunit 3</fullName>
    </recommendedName>
</protein>
<evidence type="ECO:0000256" key="3">
    <source>
        <dbReference type="ARBA" id="ARBA00019085"/>
    </source>
</evidence>